<dbReference type="EMBL" id="FPBD01000002">
    <property type="protein sequence ID" value="SFT66880.1"/>
    <property type="molecule type" value="Genomic_DNA"/>
</dbReference>
<proteinExistence type="predicted"/>
<organism evidence="1 2">
    <name type="scientific">Pseudovibrio denitrificans</name>
    <dbReference type="NCBI Taxonomy" id="258256"/>
    <lineage>
        <taxon>Bacteria</taxon>
        <taxon>Pseudomonadati</taxon>
        <taxon>Pseudomonadota</taxon>
        <taxon>Alphaproteobacteria</taxon>
        <taxon>Hyphomicrobiales</taxon>
        <taxon>Stappiaceae</taxon>
        <taxon>Pseudovibrio</taxon>
    </lineage>
</organism>
<dbReference type="AlphaFoldDB" id="A0A1I6ZVY9"/>
<name>A0A1I6ZVY9_9HYPH</name>
<sequence length="103" mass="11351">MTTQTPSQIPTPTPPKTYTRRELCEVLGLKENNFDRVRKDLEGSGFPTRLPGLARWSRPAVHAWIASNGDEHLMRQILVGPEPETPSIEPSASLLQKYAGAAA</sequence>
<reference evidence="2" key="1">
    <citation type="submission" date="2016-10" db="EMBL/GenBank/DDBJ databases">
        <authorList>
            <person name="Varghese N."/>
            <person name="Submissions S."/>
        </authorList>
    </citation>
    <scope>NUCLEOTIDE SEQUENCE [LARGE SCALE GENOMIC DNA]</scope>
    <source>
        <strain evidence="2">DSM 17465</strain>
    </source>
</reference>
<accession>A0A1I6ZVY9</accession>
<keyword evidence="2" id="KW-1185">Reference proteome</keyword>
<evidence type="ECO:0000313" key="2">
    <source>
        <dbReference type="Proteomes" id="UP000183371"/>
    </source>
</evidence>
<evidence type="ECO:0000313" key="1">
    <source>
        <dbReference type="EMBL" id="SFT66880.1"/>
    </source>
</evidence>
<gene>
    <name evidence="1" type="ORF">SAMN05444141_102651</name>
</gene>
<dbReference type="Proteomes" id="UP000183371">
    <property type="component" value="Unassembled WGS sequence"/>
</dbReference>
<protein>
    <submittedName>
        <fullName evidence="1">Uncharacterized protein</fullName>
    </submittedName>
</protein>
<dbReference type="RefSeq" id="WP_054782841.1">
    <property type="nucleotide sequence ID" value="NZ_FPBD01000002.1"/>
</dbReference>